<dbReference type="EMBL" id="JBHTMM010000212">
    <property type="protein sequence ID" value="MFD1313538.1"/>
    <property type="molecule type" value="Genomic_DNA"/>
</dbReference>
<organism evidence="1 2">
    <name type="scientific">Streptomyces kaempferi</name>
    <dbReference type="NCBI Taxonomy" id="333725"/>
    <lineage>
        <taxon>Bacteria</taxon>
        <taxon>Bacillati</taxon>
        <taxon>Actinomycetota</taxon>
        <taxon>Actinomycetes</taxon>
        <taxon>Kitasatosporales</taxon>
        <taxon>Streptomycetaceae</taxon>
        <taxon>Streptomyces</taxon>
    </lineage>
</organism>
<dbReference type="RefSeq" id="WP_381242352.1">
    <property type="nucleotide sequence ID" value="NZ_JBHSKH010000117.1"/>
</dbReference>
<dbReference type="Proteomes" id="UP001597058">
    <property type="component" value="Unassembled WGS sequence"/>
</dbReference>
<name>A0ABW3XVH7_9ACTN</name>
<proteinExistence type="predicted"/>
<evidence type="ECO:0000313" key="2">
    <source>
        <dbReference type="Proteomes" id="UP001597058"/>
    </source>
</evidence>
<sequence>MSECGFSHASDEVLAVRDELARQVVRVLKDAGIPAFLEKEDAAADRGGAVVYVDSDAETASASVSVGWSCDPGMVQTAVESITAGALDAPAVRYPGMIGQHMQSALIKILLSAGVIATLENDSMNPEHVLVFGRTSDLPAALRPTFVPPGT</sequence>
<gene>
    <name evidence="1" type="ORF">ACFQ5X_48570</name>
</gene>
<keyword evidence="2" id="KW-1185">Reference proteome</keyword>
<protein>
    <submittedName>
        <fullName evidence="1">Uncharacterized protein</fullName>
    </submittedName>
</protein>
<accession>A0ABW3XVH7</accession>
<reference evidence="2" key="1">
    <citation type="journal article" date="2019" name="Int. J. Syst. Evol. Microbiol.">
        <title>The Global Catalogue of Microorganisms (GCM) 10K type strain sequencing project: providing services to taxonomists for standard genome sequencing and annotation.</title>
        <authorList>
            <consortium name="The Broad Institute Genomics Platform"/>
            <consortium name="The Broad Institute Genome Sequencing Center for Infectious Disease"/>
            <person name="Wu L."/>
            <person name="Ma J."/>
        </authorList>
    </citation>
    <scope>NUCLEOTIDE SEQUENCE [LARGE SCALE GENOMIC DNA]</scope>
    <source>
        <strain evidence="2">CGMCC 4.7020</strain>
    </source>
</reference>
<comment type="caution">
    <text evidence="1">The sequence shown here is derived from an EMBL/GenBank/DDBJ whole genome shotgun (WGS) entry which is preliminary data.</text>
</comment>
<evidence type="ECO:0000313" key="1">
    <source>
        <dbReference type="EMBL" id="MFD1313538.1"/>
    </source>
</evidence>